<dbReference type="InterPro" id="IPR015590">
    <property type="entry name" value="Aldehyde_DH_dom"/>
</dbReference>
<keyword evidence="8" id="KW-1185">Reference proteome</keyword>
<reference evidence="7 8" key="1">
    <citation type="submission" date="2022-12" db="EMBL/GenBank/DDBJ databases">
        <title>Chitinophagaceae gen. sp. nov., a new member of the family Chitinophagaceae, isolated from soil in a chemical factory.</title>
        <authorList>
            <person name="Ke Z."/>
        </authorList>
    </citation>
    <scope>NUCLEOTIDE SEQUENCE [LARGE SCALE GENOMIC DNA]</scope>
    <source>
        <strain evidence="7 8">LY-5</strain>
    </source>
</reference>
<dbReference type="Gene3D" id="3.40.605.10">
    <property type="entry name" value="Aldehyde Dehydrogenase, Chain A, domain 1"/>
    <property type="match status" value="1"/>
</dbReference>
<dbReference type="RefSeq" id="WP_407030347.1">
    <property type="nucleotide sequence ID" value="NZ_JAQGEF010000004.1"/>
</dbReference>
<dbReference type="Gene3D" id="3.40.309.10">
    <property type="entry name" value="Aldehyde Dehydrogenase, Chain A, domain 2"/>
    <property type="match status" value="1"/>
</dbReference>
<protein>
    <recommendedName>
        <fullName evidence="3">Aldehyde dehydrogenase</fullName>
    </recommendedName>
</protein>
<proteinExistence type="inferred from homology"/>
<dbReference type="Pfam" id="PF00171">
    <property type="entry name" value="Aldedh"/>
    <property type="match status" value="1"/>
</dbReference>
<sequence length="462" mass="51338">MTNSLTYLYNVYRQQLDFFNSGATKGYEFRRAQLQQLKSCIKKNEAAILEALQKDLNKSAFEGYVTEIGTVYEEINFALKNLRKWMKPKRVNTPLPLMPSSSRIYSEPLGVVLIIAPWNYPLQLNLSPLVAAIAAGNTVILKPSELAVNTEALLIRLIAENFDPAYISVTTIDGPTMSNSFIKTNTLGHIVYTGGEAVGKIIMAAAAEQLTPVTLELGGKSPCIITKSAKLDNAANKVAWSKFTNAGQTCVAPDYLLVHSLVYDRFIGKLKDAIVKMYGNDAEENPEYPRIINTTHTERIIALIEKEKLLYGGNYNVASRYIEPTVLSENETGSAIMRAEIFGPLLPVFKYESEQDIVNIVSENKNPLALYIYGEDQKEIDFVIEKIPFGGGCINNGLIHVGNVHLPFGGIGSSGIGAYHGQYGFERLSHKKAVMRTATWFDIPVLYPPFKNKLKWVKKLIK</sequence>
<dbReference type="PANTHER" id="PTHR43570:SF16">
    <property type="entry name" value="ALDEHYDE DEHYDROGENASE TYPE III, ISOFORM Q"/>
    <property type="match status" value="1"/>
</dbReference>
<comment type="similarity">
    <text evidence="1 3 5">Belongs to the aldehyde dehydrogenase family.</text>
</comment>
<dbReference type="PIRSF" id="PIRSF036492">
    <property type="entry name" value="ALDH"/>
    <property type="match status" value="1"/>
</dbReference>
<comment type="caution">
    <text evidence="7">The sequence shown here is derived from an EMBL/GenBank/DDBJ whole genome shotgun (WGS) entry which is preliminary data.</text>
</comment>
<evidence type="ECO:0000256" key="5">
    <source>
        <dbReference type="RuleBase" id="RU003345"/>
    </source>
</evidence>
<gene>
    <name evidence="7" type="ORF">O3P16_04315</name>
</gene>
<evidence type="ECO:0000256" key="3">
    <source>
        <dbReference type="PIRNR" id="PIRNR036492"/>
    </source>
</evidence>
<dbReference type="Proteomes" id="UP001210231">
    <property type="component" value="Unassembled WGS sequence"/>
</dbReference>
<dbReference type="InterPro" id="IPR016160">
    <property type="entry name" value="Ald_DH_CS_CYS"/>
</dbReference>
<dbReference type="PROSITE" id="PS00070">
    <property type="entry name" value="ALDEHYDE_DEHYDR_CYS"/>
    <property type="match status" value="1"/>
</dbReference>
<dbReference type="InterPro" id="IPR012394">
    <property type="entry name" value="Aldehyde_DH_NAD(P)"/>
</dbReference>
<evidence type="ECO:0000256" key="1">
    <source>
        <dbReference type="ARBA" id="ARBA00009986"/>
    </source>
</evidence>
<evidence type="ECO:0000313" key="7">
    <source>
        <dbReference type="EMBL" id="MDA3614017.1"/>
    </source>
</evidence>
<dbReference type="InterPro" id="IPR016161">
    <property type="entry name" value="Ald_DH/histidinol_DH"/>
</dbReference>
<feature type="domain" description="Aldehyde dehydrogenase" evidence="6">
    <location>
        <begin position="29"/>
        <end position="434"/>
    </location>
</feature>
<dbReference type="InterPro" id="IPR016162">
    <property type="entry name" value="Ald_DH_N"/>
</dbReference>
<name>A0ABT4UGP2_9BACT</name>
<dbReference type="PANTHER" id="PTHR43570">
    <property type="entry name" value="ALDEHYDE DEHYDROGENASE"/>
    <property type="match status" value="1"/>
</dbReference>
<accession>A0ABT4UGP2</accession>
<evidence type="ECO:0000259" key="6">
    <source>
        <dbReference type="Pfam" id="PF00171"/>
    </source>
</evidence>
<dbReference type="EMBL" id="JAQGEF010000004">
    <property type="protein sequence ID" value="MDA3614017.1"/>
    <property type="molecule type" value="Genomic_DNA"/>
</dbReference>
<dbReference type="PROSITE" id="PS00687">
    <property type="entry name" value="ALDEHYDE_DEHYDR_GLU"/>
    <property type="match status" value="1"/>
</dbReference>
<organism evidence="7 8">
    <name type="scientific">Polluticaenibacter yanchengensis</name>
    <dbReference type="NCBI Taxonomy" id="3014562"/>
    <lineage>
        <taxon>Bacteria</taxon>
        <taxon>Pseudomonadati</taxon>
        <taxon>Bacteroidota</taxon>
        <taxon>Chitinophagia</taxon>
        <taxon>Chitinophagales</taxon>
        <taxon>Chitinophagaceae</taxon>
        <taxon>Polluticaenibacter</taxon>
    </lineage>
</organism>
<dbReference type="InterPro" id="IPR016163">
    <property type="entry name" value="Ald_DH_C"/>
</dbReference>
<keyword evidence="2 3" id="KW-0560">Oxidoreductase</keyword>
<evidence type="ECO:0000313" key="8">
    <source>
        <dbReference type="Proteomes" id="UP001210231"/>
    </source>
</evidence>
<dbReference type="SUPFAM" id="SSF53720">
    <property type="entry name" value="ALDH-like"/>
    <property type="match status" value="1"/>
</dbReference>
<feature type="active site" evidence="4">
    <location>
        <position position="216"/>
    </location>
</feature>
<evidence type="ECO:0000256" key="4">
    <source>
        <dbReference type="PROSITE-ProRule" id="PRU10007"/>
    </source>
</evidence>
<evidence type="ECO:0000256" key="2">
    <source>
        <dbReference type="ARBA" id="ARBA00023002"/>
    </source>
</evidence>
<dbReference type="InterPro" id="IPR029510">
    <property type="entry name" value="Ald_DH_CS_GLU"/>
</dbReference>